<dbReference type="NCBIfam" id="NF038093">
    <property type="entry name" value="GrdX"/>
    <property type="match status" value="1"/>
</dbReference>
<gene>
    <name evidence="1" type="ORF">HXM90_01435</name>
</gene>
<comment type="caution">
    <text evidence="1">The sequence shown here is derived from an EMBL/GenBank/DDBJ whole genome shotgun (WGS) entry which is preliminary data.</text>
</comment>
<reference evidence="1" key="1">
    <citation type="submission" date="2020-04" db="EMBL/GenBank/DDBJ databases">
        <title>Deep metagenomics examines the oral microbiome during advanced dental caries in children, revealing novel taxa and co-occurrences with host molecules.</title>
        <authorList>
            <person name="Baker J.L."/>
            <person name="Morton J.T."/>
            <person name="Dinis M."/>
            <person name="Alvarez R."/>
            <person name="Tran N.C."/>
            <person name="Knight R."/>
            <person name="Edlund A."/>
        </authorList>
    </citation>
    <scope>NUCLEOTIDE SEQUENCE</scope>
    <source>
        <strain evidence="1">JCVI_38_bin.19</strain>
    </source>
</reference>
<evidence type="ECO:0000313" key="2">
    <source>
        <dbReference type="Proteomes" id="UP000775770"/>
    </source>
</evidence>
<dbReference type="EMBL" id="JABZRA010000010">
    <property type="protein sequence ID" value="MBF1272073.1"/>
    <property type="molecule type" value="Genomic_DNA"/>
</dbReference>
<dbReference type="RefSeq" id="WP_007156719.1">
    <property type="nucleotide sequence ID" value="NZ_CAUQUA010000008.1"/>
</dbReference>
<proteinExistence type="predicted"/>
<dbReference type="InterPro" id="IPR047735">
    <property type="entry name" value="GrdX-like"/>
</dbReference>
<name>A0A930DIM0_9FIRM</name>
<protein>
    <submittedName>
        <fullName evidence="1">GrdX family protein</fullName>
    </submittedName>
</protein>
<dbReference type="Proteomes" id="UP000775770">
    <property type="component" value="Unassembled WGS sequence"/>
</dbReference>
<organism evidence="1 2">
    <name type="scientific">Oribacterium sinus</name>
    <dbReference type="NCBI Taxonomy" id="237576"/>
    <lineage>
        <taxon>Bacteria</taxon>
        <taxon>Bacillati</taxon>
        <taxon>Bacillota</taxon>
        <taxon>Clostridia</taxon>
        <taxon>Lachnospirales</taxon>
        <taxon>Lachnospiraceae</taxon>
        <taxon>Oribacterium</taxon>
    </lineage>
</organism>
<sequence length="137" mass="15993">MHKKFIFITNNPSISQKYQNHDSIFVQYLAEYDFCDILRETQSFIEKGYHLMTHPLASNLKPKQCPYKSVLLSKDIAVFSAERDSEIIKLSIQTADKLSKGMKNPRWNEKCLKDFQIIDMSVVESALQSSLLRQWVM</sequence>
<dbReference type="AlphaFoldDB" id="A0A930DIM0"/>
<evidence type="ECO:0000313" key="1">
    <source>
        <dbReference type="EMBL" id="MBF1272073.1"/>
    </source>
</evidence>
<accession>A0A930DIM0</accession>